<keyword evidence="3" id="KW-0067">ATP-binding</keyword>
<dbReference type="AlphaFoldDB" id="T1BHI3"/>
<comment type="caution">
    <text evidence="5">The sequence shown here is derived from an EMBL/GenBank/DDBJ whole genome shotgun (WGS) entry which is preliminary data.</text>
</comment>
<dbReference type="GO" id="GO:0008764">
    <property type="term" value="F:UDP-N-acetylmuramoylalanine-D-glutamate ligase activity"/>
    <property type="evidence" value="ECO:0007669"/>
    <property type="project" value="InterPro"/>
</dbReference>
<reference evidence="5" key="2">
    <citation type="journal article" date="2014" name="ISME J.">
        <title>Microbial stratification in low pH oxic and suboxic macroscopic growths along an acid mine drainage.</title>
        <authorList>
            <person name="Mendez-Garcia C."/>
            <person name="Mesa V."/>
            <person name="Sprenger R.R."/>
            <person name="Richter M."/>
            <person name="Diez M.S."/>
            <person name="Solano J."/>
            <person name="Bargiela R."/>
            <person name="Golyshina O.V."/>
            <person name="Manteca A."/>
            <person name="Ramos J.L."/>
            <person name="Gallego J.R."/>
            <person name="Llorente I."/>
            <person name="Martins Dos Santos V.A."/>
            <person name="Jensen O.N."/>
            <person name="Pelaez A.I."/>
            <person name="Sanchez J."/>
            <person name="Ferrer M."/>
        </authorList>
    </citation>
    <scope>NUCLEOTIDE SEQUENCE</scope>
</reference>
<evidence type="ECO:0000256" key="3">
    <source>
        <dbReference type="ARBA" id="ARBA00022840"/>
    </source>
</evidence>
<dbReference type="GO" id="GO:0008360">
    <property type="term" value="P:regulation of cell shape"/>
    <property type="evidence" value="ECO:0007669"/>
    <property type="project" value="InterPro"/>
</dbReference>
<dbReference type="Pfam" id="PF08245">
    <property type="entry name" value="Mur_ligase_M"/>
    <property type="match status" value="1"/>
</dbReference>
<reference evidence="5" key="1">
    <citation type="submission" date="2013-08" db="EMBL/GenBank/DDBJ databases">
        <authorList>
            <person name="Mendez C."/>
            <person name="Richter M."/>
            <person name="Ferrer M."/>
            <person name="Sanchez J."/>
        </authorList>
    </citation>
    <scope>NUCLEOTIDE SEQUENCE</scope>
</reference>
<dbReference type="InterPro" id="IPR005762">
    <property type="entry name" value="MurD"/>
</dbReference>
<protein>
    <submittedName>
        <fullName evidence="5">UDP-N-acetylmuramoylalanine-D-glutamate ligase</fullName>
    </submittedName>
</protein>
<evidence type="ECO:0000256" key="1">
    <source>
        <dbReference type="ARBA" id="ARBA00022598"/>
    </source>
</evidence>
<dbReference type="PANTHER" id="PTHR43692:SF1">
    <property type="entry name" value="UDP-N-ACETYLMURAMOYLALANINE--D-GLUTAMATE LIGASE"/>
    <property type="match status" value="1"/>
</dbReference>
<organism evidence="5">
    <name type="scientific">mine drainage metagenome</name>
    <dbReference type="NCBI Taxonomy" id="410659"/>
    <lineage>
        <taxon>unclassified sequences</taxon>
        <taxon>metagenomes</taxon>
        <taxon>ecological metagenomes</taxon>
    </lineage>
</organism>
<dbReference type="GO" id="GO:0005524">
    <property type="term" value="F:ATP binding"/>
    <property type="evidence" value="ECO:0007669"/>
    <property type="project" value="UniProtKB-KW"/>
</dbReference>
<proteinExistence type="predicted"/>
<dbReference type="InterPro" id="IPR013221">
    <property type="entry name" value="Mur_ligase_cen"/>
</dbReference>
<dbReference type="PANTHER" id="PTHR43692">
    <property type="entry name" value="UDP-N-ACETYLMURAMOYLALANINE--D-GLUTAMATE LIGASE"/>
    <property type="match status" value="1"/>
</dbReference>
<dbReference type="InterPro" id="IPR036565">
    <property type="entry name" value="Mur-like_cat_sf"/>
</dbReference>
<feature type="non-terminal residue" evidence="5">
    <location>
        <position position="317"/>
    </location>
</feature>
<keyword evidence="1 5" id="KW-0436">Ligase</keyword>
<evidence type="ECO:0000313" key="5">
    <source>
        <dbReference type="EMBL" id="EQD52569.1"/>
    </source>
</evidence>
<accession>T1BHI3</accession>
<dbReference type="GO" id="GO:0051301">
    <property type="term" value="P:cell division"/>
    <property type="evidence" value="ECO:0007669"/>
    <property type="project" value="InterPro"/>
</dbReference>
<evidence type="ECO:0000256" key="2">
    <source>
        <dbReference type="ARBA" id="ARBA00022741"/>
    </source>
</evidence>
<dbReference type="EMBL" id="AUZY01006947">
    <property type="protein sequence ID" value="EQD52569.1"/>
    <property type="molecule type" value="Genomic_DNA"/>
</dbReference>
<gene>
    <name evidence="5" type="ORF">B1B_10660</name>
</gene>
<name>T1BHI3_9ZZZZ</name>
<feature type="non-terminal residue" evidence="5">
    <location>
        <position position="1"/>
    </location>
</feature>
<dbReference type="Gene3D" id="3.40.1190.10">
    <property type="entry name" value="Mur-like, catalytic domain"/>
    <property type="match status" value="1"/>
</dbReference>
<dbReference type="GO" id="GO:0005737">
    <property type="term" value="C:cytoplasm"/>
    <property type="evidence" value="ECO:0007669"/>
    <property type="project" value="InterPro"/>
</dbReference>
<keyword evidence="2" id="KW-0547">Nucleotide-binding</keyword>
<evidence type="ECO:0000259" key="4">
    <source>
        <dbReference type="Pfam" id="PF08245"/>
    </source>
</evidence>
<sequence length="317" mass="33344">FGYGIEGHATHRRLRALAASLVLVDDAPARGRDVLVTTDGGHEALLTCDAVVKSPGIPRRRPDVLDLEDHGVVVCSALNLWLHDVDRSRVVAVTGTKGKSTTTALIAFFLRCAGDEAHRVGNSGRPPYDPQFDDTHGWLVVEVSSYQCVDIDVAPSVVVVTSLGADHLDWHGSLEQYRDDKLSLTRAEGWHRTLVADQATLREAGGQLGGDVTYVAPDDGGLVGPLGLLGAHNTSNVALALACVTALTERSRDEVIAAVADRAASFVPLPGRLTLVATHAHDGGTVRFVDDGLATAPLPTLAALAVFADEPVALIAG</sequence>
<dbReference type="SUPFAM" id="SSF53623">
    <property type="entry name" value="MurD-like peptide ligases, catalytic domain"/>
    <property type="match status" value="1"/>
</dbReference>
<feature type="domain" description="Mur ligase central" evidence="4">
    <location>
        <begin position="93"/>
        <end position="188"/>
    </location>
</feature>